<feature type="transmembrane region" description="Helical" evidence="3">
    <location>
        <begin position="50"/>
        <end position="69"/>
    </location>
</feature>
<feature type="region of interest" description="Disordered" evidence="2">
    <location>
        <begin position="86"/>
        <end position="106"/>
    </location>
</feature>
<gene>
    <name evidence="4" type="ORF">ARMOST_00661</name>
</gene>
<accession>A0A284QLR9</accession>
<evidence type="ECO:0000313" key="4">
    <source>
        <dbReference type="EMBL" id="SJK97409.1"/>
    </source>
</evidence>
<evidence type="ECO:0000256" key="2">
    <source>
        <dbReference type="SAM" id="MobiDB-lite"/>
    </source>
</evidence>
<feature type="transmembrane region" description="Helical" evidence="3">
    <location>
        <begin position="154"/>
        <end position="171"/>
    </location>
</feature>
<keyword evidence="3" id="KW-0472">Membrane</keyword>
<evidence type="ECO:0000256" key="1">
    <source>
        <dbReference type="SAM" id="Coils"/>
    </source>
</evidence>
<dbReference type="Proteomes" id="UP000219338">
    <property type="component" value="Unassembled WGS sequence"/>
</dbReference>
<feature type="compositionally biased region" description="Basic and acidic residues" evidence="2">
    <location>
        <begin position="474"/>
        <end position="517"/>
    </location>
</feature>
<reference evidence="5" key="1">
    <citation type="journal article" date="2017" name="Nat. Ecol. Evol.">
        <title>Genome expansion and lineage-specific genetic innovations in the forest pathogenic fungi Armillaria.</title>
        <authorList>
            <person name="Sipos G."/>
            <person name="Prasanna A.N."/>
            <person name="Walter M.C."/>
            <person name="O'Connor E."/>
            <person name="Balint B."/>
            <person name="Krizsan K."/>
            <person name="Kiss B."/>
            <person name="Hess J."/>
            <person name="Varga T."/>
            <person name="Slot J."/>
            <person name="Riley R."/>
            <person name="Boka B."/>
            <person name="Rigling D."/>
            <person name="Barry K."/>
            <person name="Lee J."/>
            <person name="Mihaltcheva S."/>
            <person name="LaButti K."/>
            <person name="Lipzen A."/>
            <person name="Waldron R."/>
            <person name="Moloney N.M."/>
            <person name="Sperisen C."/>
            <person name="Kredics L."/>
            <person name="Vagvoelgyi C."/>
            <person name="Patrignani A."/>
            <person name="Fitzpatrick D."/>
            <person name="Nagy I."/>
            <person name="Doyle S."/>
            <person name="Anderson J.B."/>
            <person name="Grigoriev I.V."/>
            <person name="Gueldener U."/>
            <person name="Muensterkoetter M."/>
            <person name="Nagy L.G."/>
        </authorList>
    </citation>
    <scope>NUCLEOTIDE SEQUENCE [LARGE SCALE GENOMIC DNA]</scope>
    <source>
        <strain evidence="5">C18/9</strain>
    </source>
</reference>
<name>A0A284QLR9_ARMOS</name>
<keyword evidence="1" id="KW-0175">Coiled coil</keyword>
<feature type="coiled-coil region" evidence="1">
    <location>
        <begin position="580"/>
        <end position="614"/>
    </location>
</feature>
<feature type="region of interest" description="Disordered" evidence="2">
    <location>
        <begin position="1009"/>
        <end position="1035"/>
    </location>
</feature>
<feature type="region of interest" description="Disordered" evidence="2">
    <location>
        <begin position="636"/>
        <end position="688"/>
    </location>
</feature>
<organism evidence="4 5">
    <name type="scientific">Armillaria ostoyae</name>
    <name type="common">Armillaria root rot fungus</name>
    <dbReference type="NCBI Taxonomy" id="47428"/>
    <lineage>
        <taxon>Eukaryota</taxon>
        <taxon>Fungi</taxon>
        <taxon>Dikarya</taxon>
        <taxon>Basidiomycota</taxon>
        <taxon>Agaricomycotina</taxon>
        <taxon>Agaricomycetes</taxon>
        <taxon>Agaricomycetidae</taxon>
        <taxon>Agaricales</taxon>
        <taxon>Marasmiineae</taxon>
        <taxon>Physalacriaceae</taxon>
        <taxon>Armillaria</taxon>
    </lineage>
</organism>
<dbReference type="OrthoDB" id="2548929at2759"/>
<dbReference type="AlphaFoldDB" id="A0A284QLR9"/>
<keyword evidence="3" id="KW-1133">Transmembrane helix</keyword>
<feature type="transmembrane region" description="Helical" evidence="3">
    <location>
        <begin position="117"/>
        <end position="134"/>
    </location>
</feature>
<feature type="compositionally biased region" description="Polar residues" evidence="2">
    <location>
        <begin position="464"/>
        <end position="473"/>
    </location>
</feature>
<proteinExistence type="predicted"/>
<dbReference type="OMA" id="QDRSFYP"/>
<protein>
    <recommendedName>
        <fullName evidence="6">Proteophosphoglycan ppg4</fullName>
    </recommendedName>
</protein>
<feature type="region of interest" description="Disordered" evidence="2">
    <location>
        <begin position="850"/>
        <end position="881"/>
    </location>
</feature>
<evidence type="ECO:0000313" key="5">
    <source>
        <dbReference type="Proteomes" id="UP000219338"/>
    </source>
</evidence>
<dbReference type="EMBL" id="FUEG01000001">
    <property type="protein sequence ID" value="SJK97409.1"/>
    <property type="molecule type" value="Genomic_DNA"/>
</dbReference>
<dbReference type="STRING" id="47428.A0A284QLR9"/>
<evidence type="ECO:0008006" key="6">
    <source>
        <dbReference type="Google" id="ProtNLM"/>
    </source>
</evidence>
<keyword evidence="3" id="KW-0812">Transmembrane</keyword>
<keyword evidence="5" id="KW-1185">Reference proteome</keyword>
<sequence length="1035" mass="114408">MIAKNTSAIESARRGVATGGPGSSDEQLVIYHPNLIKIEIIARYGVPRLLLFYIVVVVAVVARVLDIVAHVSNAFSRLRVAARGPPTTLSVQPHPESPLATTTGSTGLISKSRRKDSFFLVMSISFGSLGLMSLRNPLADAVGILWGKGDIKSMFWLIVFCIFFLILAYLTNPSETSFRTFLTEQSFRQHLSRLDDSIDDDHDPHETKCSVRRGVNSTAHTLPFDNRSPFHFANRASVSLRTPKHVFHTFGIFTIAVIVPISKSDRDPVDRRSDSMVSVISDSWYLGAFGKWWRGGVLDEWYHDVIARNDEESWSSGILGMKTSERHHEYNGALPGLPFTTKNLPPHLLSRGSPPRLRNRDKSSQRSGLLPTRSSTPPPLPKSVSLPLHATRSLQVDHSAITQHASQPLPSFSIDPVNAGAQLPSASSPLTVFDQSPHVAELLRQVTASTTSILDLRNQLSDCKTSASQSHATLQRELESCRERKRQEDAMRAELKSRTKALDDSKRQAESMRRDSEKRLKAALSARKDTEQRIGHLDSETLRLQKCLVDDEASVRHSKDAESPAEQTIKVTLEQKRTEIKIADEVVTALNIRARELENRVTTMKERLQSLRERFQPQQLTRSLRHGFHVIDPASSSWSLKDPSCDIAHSPTTSSQDDPLRDDRASGQSPQPSELIIGNPSDHVSASVPIPLRSNTYARLESDLPSLAVQTSQSTVGNFAPFADLDPHPSQSSLAISPTSSSLIPSGLMSSLTLDNTDSISRSFQSENDVFLDRHWRNNGPHRHPQRLNMDEASSKYGNMTASSPTSLHDVSTGDTDYDPFEVRMLTPRERERYSLRSESAMDMQRALFHGNSSSPSLVHPTSEEFDPAPGADKPSAPRRWFSKDKVTKGLNPDAKVFSISGASDPQKQGHFSQMSFDALNPHGLGPNVMTAPTSDSSTLLRAFAPSPAEREVLQRAFGGSTNTSLERLPNLSDVGSIPPSPSHVNAHALTVPVHDRIPSWLQSLPRIRKPNFSPWDDEESSVNKKVLTSGERGH</sequence>
<feature type="region of interest" description="Disordered" evidence="2">
    <location>
        <begin position="464"/>
        <end position="517"/>
    </location>
</feature>
<evidence type="ECO:0000256" key="3">
    <source>
        <dbReference type="SAM" id="Phobius"/>
    </source>
</evidence>
<feature type="region of interest" description="Disordered" evidence="2">
    <location>
        <begin position="332"/>
        <end position="385"/>
    </location>
</feature>